<protein>
    <submittedName>
        <fullName evidence="1">Uncharacterized protein</fullName>
    </submittedName>
</protein>
<proteinExistence type="predicted"/>
<accession>A0A3G4ZZQ0</accession>
<gene>
    <name evidence="1" type="ORF">Harvfovirus1_71</name>
</gene>
<reference evidence="1" key="1">
    <citation type="submission" date="2018-10" db="EMBL/GenBank/DDBJ databases">
        <title>Hidden diversity of soil giant viruses.</title>
        <authorList>
            <person name="Schulz F."/>
            <person name="Alteio L."/>
            <person name="Goudeau D."/>
            <person name="Ryan E.M."/>
            <person name="Malmstrom R.R."/>
            <person name="Blanchard J."/>
            <person name="Woyke T."/>
        </authorList>
    </citation>
    <scope>NUCLEOTIDE SEQUENCE</scope>
    <source>
        <strain evidence="1">HAV1</strain>
    </source>
</reference>
<name>A0A3G4ZZQ0_9VIRU</name>
<evidence type="ECO:0000313" key="1">
    <source>
        <dbReference type="EMBL" id="AYV80446.1"/>
    </source>
</evidence>
<dbReference type="EMBL" id="MK072243">
    <property type="protein sequence ID" value="AYV80446.1"/>
    <property type="molecule type" value="Genomic_DNA"/>
</dbReference>
<organism evidence="1">
    <name type="scientific">Harvfovirus sp</name>
    <dbReference type="NCBI Taxonomy" id="2487768"/>
    <lineage>
        <taxon>Viruses</taxon>
        <taxon>Varidnaviria</taxon>
        <taxon>Bamfordvirae</taxon>
        <taxon>Nucleocytoviricota</taxon>
        <taxon>Megaviricetes</taxon>
        <taxon>Imitervirales</taxon>
        <taxon>Mimiviridae</taxon>
        <taxon>Klosneuvirinae</taxon>
    </lineage>
</organism>
<sequence>MGSSISHVEKSEVDQMIEYQRMLLGFVDQYFDEKAPHKRREAMINLMDRRRDFKSNGDITYINSCVSTLIEDTNLSRDCLLPPRIIVAYKNRAGLYCYISVDLRSCTTEKVDACSGKMPTVWIMRTRGLCPSPLLPLNRNEKTFVDQNGRPVRLPGRELMAAINNKYLFARSWNGTWDGIFDIIQIDSNGEEKILRTISFPKMSGQGLFYALNLFDGRVFFMIFYAMRISFGPGRAIHMSKGLHTFIIDFETNSERYIGRSISNNIEQLIKEEIYSMNIFLLPHGKEEIRVAADFITKQQPIICSDVSLIIGNYLG</sequence>